<evidence type="ECO:0000313" key="1">
    <source>
        <dbReference type="EMBL" id="MBS2552467.1"/>
    </source>
</evidence>
<accession>A0ABS5L2K5</accession>
<proteinExistence type="predicted"/>
<comment type="caution">
    <text evidence="1">The sequence shown here is derived from an EMBL/GenBank/DDBJ whole genome shotgun (WGS) entry which is preliminary data.</text>
</comment>
<dbReference type="RefSeq" id="WP_212018072.1">
    <property type="nucleotide sequence ID" value="NZ_JAAFYZ010000190.1"/>
</dbReference>
<protein>
    <submittedName>
        <fullName evidence="1">Uncharacterized protein</fullName>
    </submittedName>
</protein>
<sequence length="49" mass="5482">MPLSEKLTRGIPGAELVVFQDAGELIEIEQDQRYFEVVSSFIGRHSEGC</sequence>
<evidence type="ECO:0000313" key="2">
    <source>
        <dbReference type="Proteomes" id="UP000730482"/>
    </source>
</evidence>
<name>A0ABS5L2K5_9ACTN</name>
<dbReference type="EMBL" id="JAAFYZ010000190">
    <property type="protein sequence ID" value="MBS2552467.1"/>
    <property type="molecule type" value="Genomic_DNA"/>
</dbReference>
<keyword evidence="2" id="KW-1185">Reference proteome</keyword>
<dbReference type="Proteomes" id="UP000730482">
    <property type="component" value="Unassembled WGS sequence"/>
</dbReference>
<gene>
    <name evidence="1" type="ORF">KGQ19_37000</name>
</gene>
<reference evidence="1 2" key="1">
    <citation type="submission" date="2020-02" db="EMBL/GenBank/DDBJ databases">
        <title>Acidophilic actinobacteria isolated from forest soil.</title>
        <authorList>
            <person name="Golinska P."/>
        </authorList>
    </citation>
    <scope>NUCLEOTIDE SEQUENCE [LARGE SCALE GENOMIC DNA]</scope>
    <source>
        <strain evidence="1 2">NL8</strain>
    </source>
</reference>
<organism evidence="1 2">
    <name type="scientific">Catenulispora pinistramenti</name>
    <dbReference type="NCBI Taxonomy" id="2705254"/>
    <lineage>
        <taxon>Bacteria</taxon>
        <taxon>Bacillati</taxon>
        <taxon>Actinomycetota</taxon>
        <taxon>Actinomycetes</taxon>
        <taxon>Catenulisporales</taxon>
        <taxon>Catenulisporaceae</taxon>
        <taxon>Catenulispora</taxon>
    </lineage>
</organism>